<dbReference type="Pfam" id="PF13556">
    <property type="entry name" value="HTH_30"/>
    <property type="match status" value="1"/>
</dbReference>
<feature type="domain" description="Putative sugar diacid recognition" evidence="1">
    <location>
        <begin position="7"/>
        <end position="134"/>
    </location>
</feature>
<evidence type="ECO:0000313" key="4">
    <source>
        <dbReference type="Proteomes" id="UP001059859"/>
    </source>
</evidence>
<sequence>MSAPLGSALAQRVVDRISPTLHHNVNVMDAAGLIIASRDASRIGTLHAGAREAAATGKPVVIRPSAERDGMRAGVNCPIELDGAVVGVVGLTGAPDVVMPLADVVVLTIRLLLERDREMDSTALREARDRELLARLVNGGSPSVSLERDLAKGSPSLPGPWRLAAVLDRSSAGPPAHRLPVRSGPVGDLVSRSGRYRSASFQGALWILLAAHDAGALSAAASDSGSVLLLGDTCTGTESLQSSARSLGLLVARPEILPPASAVLHLRELSAELAVACMPRETAGHLAARIADLTDTQRTTLSAFLDAGGSFSEVSRVLYAHRNTIIQRLDRIAEVTQLNPRNAHQALTLRLGLVAARA</sequence>
<dbReference type="InterPro" id="IPR008599">
    <property type="entry name" value="Diacid_rec"/>
</dbReference>
<dbReference type="RefSeq" id="WP_260652110.1">
    <property type="nucleotide sequence ID" value="NZ_CP104275.1"/>
</dbReference>
<proteinExistence type="predicted"/>
<evidence type="ECO:0000259" key="1">
    <source>
        <dbReference type="Pfam" id="PF05651"/>
    </source>
</evidence>
<protein>
    <submittedName>
        <fullName evidence="3">Helix-turn-helix domain-containing protein</fullName>
    </submittedName>
</protein>
<evidence type="ECO:0000259" key="2">
    <source>
        <dbReference type="Pfam" id="PF13556"/>
    </source>
</evidence>
<gene>
    <name evidence="3" type="ORF">N2K95_14515</name>
</gene>
<reference evidence="3" key="1">
    <citation type="submission" date="2022-09" db="EMBL/GenBank/DDBJ databases">
        <title>Novel species in genus Arthrobacter.</title>
        <authorList>
            <person name="Liu Y."/>
        </authorList>
    </citation>
    <scope>NUCLEOTIDE SEQUENCE</scope>
    <source>
        <strain evidence="3">Zg-Y815</strain>
    </source>
</reference>
<evidence type="ECO:0000313" key="3">
    <source>
        <dbReference type="EMBL" id="UWX96834.1"/>
    </source>
</evidence>
<dbReference type="Gene3D" id="1.10.10.2840">
    <property type="entry name" value="PucR C-terminal helix-turn-helix domain"/>
    <property type="match status" value="1"/>
</dbReference>
<dbReference type="InterPro" id="IPR042070">
    <property type="entry name" value="PucR_C-HTH_sf"/>
</dbReference>
<dbReference type="PANTHER" id="PTHR33744">
    <property type="entry name" value="CARBOHYDRATE DIACID REGULATOR"/>
    <property type="match status" value="1"/>
</dbReference>
<dbReference type="Proteomes" id="UP001059859">
    <property type="component" value="Chromosome"/>
</dbReference>
<dbReference type="PANTHER" id="PTHR33744:SF15">
    <property type="entry name" value="CARBOHYDRATE DIACID REGULATOR"/>
    <property type="match status" value="1"/>
</dbReference>
<dbReference type="Pfam" id="PF05651">
    <property type="entry name" value="Diacid_rec"/>
    <property type="match status" value="1"/>
</dbReference>
<dbReference type="InterPro" id="IPR025736">
    <property type="entry name" value="PucR_C-HTH_dom"/>
</dbReference>
<accession>A0ABY5YP20</accession>
<feature type="domain" description="PucR C-terminal helix-turn-helix" evidence="2">
    <location>
        <begin position="299"/>
        <end position="354"/>
    </location>
</feature>
<organism evidence="3 4">
    <name type="scientific">Arthrobacter zhaoxinii</name>
    <dbReference type="NCBI Taxonomy" id="2964616"/>
    <lineage>
        <taxon>Bacteria</taxon>
        <taxon>Bacillati</taxon>
        <taxon>Actinomycetota</taxon>
        <taxon>Actinomycetes</taxon>
        <taxon>Micrococcales</taxon>
        <taxon>Micrococcaceae</taxon>
        <taxon>Arthrobacter</taxon>
    </lineage>
</organism>
<keyword evidence="4" id="KW-1185">Reference proteome</keyword>
<name>A0ABY5YP20_9MICC</name>
<dbReference type="EMBL" id="CP104275">
    <property type="protein sequence ID" value="UWX96834.1"/>
    <property type="molecule type" value="Genomic_DNA"/>
</dbReference>
<dbReference type="InterPro" id="IPR051448">
    <property type="entry name" value="CdaR-like_regulators"/>
</dbReference>